<evidence type="ECO:0000256" key="6">
    <source>
        <dbReference type="ARBA" id="ARBA00023242"/>
    </source>
</evidence>
<dbReference type="CDD" id="cd00086">
    <property type="entry name" value="homeodomain"/>
    <property type="match status" value="1"/>
</dbReference>
<reference evidence="13" key="1">
    <citation type="journal article" date="2002" name="Plant Mol. Biol.">
        <title>Characterization of five novel dehydration-responsive homeodomain leucine zipper genes from the resurrection plant Craterostigma plantagineum.</title>
        <authorList>
            <person name="Deng X."/>
            <person name="Phillips J."/>
            <person name="Meijer A.H."/>
            <person name="Salamini F."/>
            <person name="Bartels D."/>
        </authorList>
    </citation>
    <scope>NUCLEOTIDE SEQUENCE</scope>
</reference>
<evidence type="ECO:0000256" key="8">
    <source>
        <dbReference type="PROSITE-ProRule" id="PRU00108"/>
    </source>
</evidence>
<dbReference type="GO" id="GO:0042802">
    <property type="term" value="F:identical protein binding"/>
    <property type="evidence" value="ECO:0007669"/>
    <property type="project" value="UniProtKB-ARBA"/>
</dbReference>
<keyword evidence="2 10" id="KW-0805">Transcription regulation</keyword>
<dbReference type="GO" id="GO:0005634">
    <property type="term" value="C:nucleus"/>
    <property type="evidence" value="ECO:0007669"/>
    <property type="project" value="UniProtKB-SubCell"/>
</dbReference>
<proteinExistence type="evidence at transcript level"/>
<dbReference type="EMBL" id="AF443621">
    <property type="protein sequence ID" value="AAL57495.1"/>
    <property type="molecule type" value="mRNA"/>
</dbReference>
<dbReference type="InterPro" id="IPR001356">
    <property type="entry name" value="HD"/>
</dbReference>
<dbReference type="InterPro" id="IPR017970">
    <property type="entry name" value="Homeobox_CS"/>
</dbReference>
<dbReference type="Pfam" id="PF02183">
    <property type="entry name" value="HALZ"/>
    <property type="match status" value="1"/>
</dbReference>
<evidence type="ECO:0000259" key="12">
    <source>
        <dbReference type="PROSITE" id="PS50071"/>
    </source>
</evidence>
<organism evidence="13">
    <name type="scientific">Craterostigma plantagineum</name>
    <name type="common">Blue gem</name>
    <name type="synonym">Torenia plantagineum</name>
    <dbReference type="NCBI Taxonomy" id="4153"/>
    <lineage>
        <taxon>Eukaryota</taxon>
        <taxon>Viridiplantae</taxon>
        <taxon>Streptophyta</taxon>
        <taxon>Embryophyta</taxon>
        <taxon>Tracheophyta</taxon>
        <taxon>Spermatophyta</taxon>
        <taxon>Magnoliopsida</taxon>
        <taxon>eudicotyledons</taxon>
        <taxon>Gunneridae</taxon>
        <taxon>Pentapetalae</taxon>
        <taxon>asterids</taxon>
        <taxon>lamiids</taxon>
        <taxon>Lamiales</taxon>
        <taxon>Linderniaceae</taxon>
        <taxon>Craterostigma</taxon>
    </lineage>
</organism>
<evidence type="ECO:0000256" key="10">
    <source>
        <dbReference type="RuleBase" id="RU369038"/>
    </source>
</evidence>
<keyword evidence="4 8" id="KW-0371">Homeobox</keyword>
<evidence type="ECO:0000313" key="13">
    <source>
        <dbReference type="EMBL" id="AAL57495.1"/>
    </source>
</evidence>
<evidence type="ECO:0000256" key="7">
    <source>
        <dbReference type="ARBA" id="ARBA00025748"/>
    </source>
</evidence>
<evidence type="ECO:0000256" key="9">
    <source>
        <dbReference type="RuleBase" id="RU000682"/>
    </source>
</evidence>
<evidence type="ECO:0000256" key="5">
    <source>
        <dbReference type="ARBA" id="ARBA00023163"/>
    </source>
</evidence>
<dbReference type="InterPro" id="IPR000047">
    <property type="entry name" value="HTH_motif"/>
</dbReference>
<dbReference type="InterPro" id="IPR009057">
    <property type="entry name" value="Homeodomain-like_sf"/>
</dbReference>
<name>Q8W1K4_CRAPL</name>
<evidence type="ECO:0000256" key="3">
    <source>
        <dbReference type="ARBA" id="ARBA00023125"/>
    </source>
</evidence>
<dbReference type="SMART" id="SM00389">
    <property type="entry name" value="HOX"/>
    <property type="match status" value="1"/>
</dbReference>
<sequence>MNSARIFFDPSSHGNMLQFLGNAGGDSSVFRGTRSSSVLNMEESSLKRQIFSGGGGDEFYDEEYYDEQLLPEKKRRLTAEQVHLLEKSFEAENKLEPERKAELAKKLGLQPRQVAIWFQNRRARWKTKQLERDYDKLKSSYDSLLSTYDSIRQENDKLKAELLSLNEKLQPKDDDDPSAEIGRNLSSSSPPVDAAEPPCLKLTVKVEDRLSTGSNGSAVMDGDGPQQLLDDSGDSYFENDEEYDCAAASLAAAKEDDGSDEGGCYFTEALAAEEEEAPFAWCIWS</sequence>
<dbReference type="PROSITE" id="PS00027">
    <property type="entry name" value="HOMEOBOX_1"/>
    <property type="match status" value="1"/>
</dbReference>
<protein>
    <recommendedName>
        <fullName evidence="10">Homeobox-leucine zipper protein</fullName>
    </recommendedName>
    <alternativeName>
        <fullName evidence="10">HD-ZIP protein</fullName>
    </alternativeName>
    <alternativeName>
        <fullName evidence="10">Homeodomain transcription factor</fullName>
    </alternativeName>
</protein>
<feature type="domain" description="Homeobox" evidence="12">
    <location>
        <begin position="68"/>
        <end position="128"/>
    </location>
</feature>
<dbReference type="InterPro" id="IPR003106">
    <property type="entry name" value="Leu_zip_homeo"/>
</dbReference>
<dbReference type="PANTHER" id="PTHR24326">
    <property type="entry name" value="HOMEOBOX-LEUCINE ZIPPER PROTEIN"/>
    <property type="match status" value="1"/>
</dbReference>
<dbReference type="InterPro" id="IPR045224">
    <property type="entry name" value="HDZip_class_I_plant"/>
</dbReference>
<keyword evidence="5 10" id="KW-0804">Transcription</keyword>
<gene>
    <name evidence="13" type="primary">CPHB-5</name>
</gene>
<dbReference type="GO" id="GO:0043565">
    <property type="term" value="F:sequence-specific DNA binding"/>
    <property type="evidence" value="ECO:0007669"/>
    <property type="project" value="InterPro"/>
</dbReference>
<keyword evidence="3 8" id="KW-0238">DNA-binding</keyword>
<evidence type="ECO:0000256" key="11">
    <source>
        <dbReference type="SAM" id="MobiDB-lite"/>
    </source>
</evidence>
<evidence type="ECO:0000256" key="4">
    <source>
        <dbReference type="ARBA" id="ARBA00023155"/>
    </source>
</evidence>
<dbReference type="Gene3D" id="1.10.10.60">
    <property type="entry name" value="Homeodomain-like"/>
    <property type="match status" value="1"/>
</dbReference>
<keyword evidence="6 8" id="KW-0539">Nucleus</keyword>
<comment type="function">
    <text evidence="10">Transcription factor.</text>
</comment>
<comment type="subcellular location">
    <subcellularLocation>
        <location evidence="1 8 9">Nucleus</location>
    </subcellularLocation>
</comment>
<feature type="region of interest" description="Disordered" evidence="11">
    <location>
        <begin position="167"/>
        <end position="198"/>
    </location>
</feature>
<evidence type="ECO:0000256" key="2">
    <source>
        <dbReference type="ARBA" id="ARBA00023015"/>
    </source>
</evidence>
<dbReference type="FunFam" id="1.10.10.60:FF:000159">
    <property type="entry name" value="Homeobox-leucine zipper protein HAT5"/>
    <property type="match status" value="1"/>
</dbReference>
<dbReference type="Pfam" id="PF00046">
    <property type="entry name" value="Homeodomain"/>
    <property type="match status" value="1"/>
</dbReference>
<feature type="region of interest" description="Disordered" evidence="11">
    <location>
        <begin position="212"/>
        <end position="237"/>
    </location>
</feature>
<dbReference type="GO" id="GO:0000981">
    <property type="term" value="F:DNA-binding transcription factor activity, RNA polymerase II-specific"/>
    <property type="evidence" value="ECO:0007669"/>
    <property type="project" value="UniProtKB-UniRule"/>
</dbReference>
<dbReference type="PRINTS" id="PR00031">
    <property type="entry name" value="HTHREPRESSR"/>
</dbReference>
<evidence type="ECO:0000256" key="1">
    <source>
        <dbReference type="ARBA" id="ARBA00004123"/>
    </source>
</evidence>
<dbReference type="PROSITE" id="PS50071">
    <property type="entry name" value="HOMEOBOX_2"/>
    <property type="match status" value="1"/>
</dbReference>
<dbReference type="PANTHER" id="PTHR24326:SF497">
    <property type="entry name" value="HOMEOBOX-LEUCINE ZIPPER PROTEIN HAT5"/>
    <property type="match status" value="1"/>
</dbReference>
<dbReference type="AlphaFoldDB" id="Q8W1K4"/>
<feature type="DNA-binding region" description="Homeobox" evidence="8">
    <location>
        <begin position="70"/>
        <end position="129"/>
    </location>
</feature>
<dbReference type="GO" id="GO:0045893">
    <property type="term" value="P:positive regulation of DNA-templated transcription"/>
    <property type="evidence" value="ECO:0007669"/>
    <property type="project" value="TreeGrafter"/>
</dbReference>
<comment type="similarity">
    <text evidence="7 10">Belongs to the HD-ZIP homeobox family. Class I subfamily.</text>
</comment>
<dbReference type="SUPFAM" id="SSF46689">
    <property type="entry name" value="Homeodomain-like"/>
    <property type="match status" value="1"/>
</dbReference>
<accession>Q8W1K4</accession>